<evidence type="ECO:0000259" key="1">
    <source>
        <dbReference type="Pfam" id="PF09423"/>
    </source>
</evidence>
<dbReference type="RefSeq" id="WP_108601909.1">
    <property type="nucleotide sequence ID" value="NZ_CP026604.1"/>
</dbReference>
<dbReference type="Pfam" id="PF09423">
    <property type="entry name" value="PhoD"/>
    <property type="match status" value="1"/>
</dbReference>
<name>A0A2S0VNP3_9ALTE</name>
<dbReference type="PANTHER" id="PTHR43606">
    <property type="entry name" value="PHOSPHATASE, PUTATIVE (AFU_ORTHOLOGUE AFUA_6G08710)-RELATED"/>
    <property type="match status" value="1"/>
</dbReference>
<dbReference type="KEGG" id="cate:C2869_04990"/>
<dbReference type="SUPFAM" id="SSF56300">
    <property type="entry name" value="Metallo-dependent phosphatases"/>
    <property type="match status" value="1"/>
</dbReference>
<dbReference type="PROSITE" id="PS51257">
    <property type="entry name" value="PROKAR_LIPOPROTEIN"/>
    <property type="match status" value="1"/>
</dbReference>
<dbReference type="InterPro" id="IPR029052">
    <property type="entry name" value="Metallo-depent_PP-like"/>
</dbReference>
<dbReference type="InterPro" id="IPR052900">
    <property type="entry name" value="Phospholipid_Metab_Enz"/>
</dbReference>
<evidence type="ECO:0000313" key="2">
    <source>
        <dbReference type="EMBL" id="AWB65835.1"/>
    </source>
</evidence>
<dbReference type="PANTHER" id="PTHR43606:SF2">
    <property type="entry name" value="ALKALINE PHOSPHATASE FAMILY PROTEIN (AFU_ORTHOLOGUE AFUA_5G03860)"/>
    <property type="match status" value="1"/>
</dbReference>
<reference evidence="2 3" key="1">
    <citation type="submission" date="2018-01" db="EMBL/GenBank/DDBJ databases">
        <title>Genome sequence of a Cantenovulum-like bacteria.</title>
        <authorList>
            <person name="Tan W.R."/>
            <person name="Lau N.-S."/>
            <person name="Go F."/>
            <person name="Amirul A.-A.A."/>
        </authorList>
    </citation>
    <scope>NUCLEOTIDE SEQUENCE [LARGE SCALE GENOMIC DNA]</scope>
    <source>
        <strain evidence="2 3">CCB-QB4</strain>
    </source>
</reference>
<dbReference type="PROSITE" id="PS51318">
    <property type="entry name" value="TAT"/>
    <property type="match status" value="1"/>
</dbReference>
<dbReference type="EMBL" id="CP026604">
    <property type="protein sequence ID" value="AWB65835.1"/>
    <property type="molecule type" value="Genomic_DNA"/>
</dbReference>
<proteinExistence type="predicted"/>
<dbReference type="Gene3D" id="3.60.21.70">
    <property type="entry name" value="PhoD-like phosphatase"/>
    <property type="match status" value="1"/>
</dbReference>
<gene>
    <name evidence="2" type="ORF">C2869_04990</name>
</gene>
<dbReference type="OrthoDB" id="9761852at2"/>
<feature type="domain" description="PhoD-like phosphatase metallophosphatase" evidence="1">
    <location>
        <begin position="366"/>
        <end position="670"/>
    </location>
</feature>
<dbReference type="InterPro" id="IPR018946">
    <property type="entry name" value="PhoD-like_MPP"/>
</dbReference>
<dbReference type="InterPro" id="IPR006311">
    <property type="entry name" value="TAT_signal"/>
</dbReference>
<organism evidence="2 3">
    <name type="scientific">Saccharobesus litoralis</name>
    <dbReference type="NCBI Taxonomy" id="2172099"/>
    <lineage>
        <taxon>Bacteria</taxon>
        <taxon>Pseudomonadati</taxon>
        <taxon>Pseudomonadota</taxon>
        <taxon>Gammaproteobacteria</taxon>
        <taxon>Alteromonadales</taxon>
        <taxon>Alteromonadaceae</taxon>
        <taxon>Saccharobesus</taxon>
    </lineage>
</organism>
<dbReference type="AlphaFoldDB" id="A0A2S0VNP3"/>
<protein>
    <submittedName>
        <fullName evidence="2">Twin-arginine translocation pathway signal</fullName>
    </submittedName>
</protein>
<keyword evidence="3" id="KW-1185">Reference proteome</keyword>
<dbReference type="InterPro" id="IPR038607">
    <property type="entry name" value="PhoD-like_sf"/>
</dbReference>
<dbReference type="Proteomes" id="UP000244441">
    <property type="component" value="Chromosome"/>
</dbReference>
<sequence length="784" mass="86583">MTSNVSRRDALKFIAAGVAASGVACTANTNSLVNSGASKPSKPMTDKWANTHDRTWLGGEYWANPMEDWQIVNGYAECASRQGNRSVHSLTHRLENTNKAFSMSVNIVQVDDKKNVGGAGFRLGVSSDINEYRSSCFVQRGLDVGIIQDKLSVAGKRVALTEPVAKQAVTLTLTGTPQAGAVSLVLSATLTESNKKIGELSHLVPASDVLGNVAVVSNFVVNSHAKPEKEGNLFRFGNWQLSGDAFSENPSRKFGPILWTMYTLNNTRSKEGYVMKMSAFTGPMGKKDSQTVILQIQQGQEWVSLAESKLDPDVWVANFRIANWQETKDTPFRVVYNEQHRDGSTTPDLWQGIIRANPEGRPVKMAALTCQNDYSYPYAPVAENVKKLNPDIVFFSGDQIYESHGGFGIIRHPFKPSLLNYLRKFYQFGWAFGEVMRDQPTVCLPDDHDVLQGNLWGQGGQPMKSPESDPNASLTGGYIHPIPFVNLVHKTTVGHHPDPYDPNPTATGVVNYYCDMVYGNVGFAILADRLWKSGPEDAGVIVGETGVDESPTFINPKINPPNSQLLGDDQEAFLEKWGKDWRGHTLKAVLSQTVFAQVSTHQPTPQRYLKYDFDSSGWPGPARDRAVEVMRESKALHICGDTHLASLVQYGVDKQRDSNWSFCTPAISAGWPRWWMPDQVGIPHKNRPSHGLAQTGEYLDSFGNEMYVYAVGVPELGKSANRYIKAHEKGSGFGVINFDTKKLTYTMEAYRYLIDVTDGSSSNQFPGWPVTIHKNENGGINLLS</sequence>
<accession>A0A2S0VNP3</accession>
<evidence type="ECO:0000313" key="3">
    <source>
        <dbReference type="Proteomes" id="UP000244441"/>
    </source>
</evidence>